<organism evidence="8 9">
    <name type="scientific">Paludibaculum fermentans</name>
    <dbReference type="NCBI Taxonomy" id="1473598"/>
    <lineage>
        <taxon>Bacteria</taxon>
        <taxon>Pseudomonadati</taxon>
        <taxon>Acidobacteriota</taxon>
        <taxon>Terriglobia</taxon>
        <taxon>Bryobacterales</taxon>
        <taxon>Bryobacteraceae</taxon>
        <taxon>Paludibaculum</taxon>
    </lineage>
</organism>
<dbReference type="InterPro" id="IPR041711">
    <property type="entry name" value="Met-tRNA-FMT_N"/>
</dbReference>
<evidence type="ECO:0000259" key="6">
    <source>
        <dbReference type="Pfam" id="PF00551"/>
    </source>
</evidence>
<dbReference type="CDD" id="cd08646">
    <property type="entry name" value="FMT_core_Met-tRNA-FMT_N"/>
    <property type="match status" value="1"/>
</dbReference>
<feature type="domain" description="Formyl transferase C-terminal" evidence="7">
    <location>
        <begin position="202"/>
        <end position="300"/>
    </location>
</feature>
<comment type="catalytic activity">
    <reaction evidence="5">
        <text>L-methionyl-tRNA(fMet) + (6R)-10-formyltetrahydrofolate = N-formyl-L-methionyl-tRNA(fMet) + (6S)-5,6,7,8-tetrahydrofolate + H(+)</text>
        <dbReference type="Rhea" id="RHEA:24380"/>
        <dbReference type="Rhea" id="RHEA-COMP:9952"/>
        <dbReference type="Rhea" id="RHEA-COMP:9953"/>
        <dbReference type="ChEBI" id="CHEBI:15378"/>
        <dbReference type="ChEBI" id="CHEBI:57453"/>
        <dbReference type="ChEBI" id="CHEBI:78530"/>
        <dbReference type="ChEBI" id="CHEBI:78844"/>
        <dbReference type="ChEBI" id="CHEBI:195366"/>
        <dbReference type="EC" id="2.1.2.9"/>
    </reaction>
</comment>
<dbReference type="NCBIfam" id="TIGR00460">
    <property type="entry name" value="fmt"/>
    <property type="match status" value="1"/>
</dbReference>
<dbReference type="AlphaFoldDB" id="A0A7S7SL02"/>
<dbReference type="SUPFAM" id="SSF50486">
    <property type="entry name" value="FMT C-terminal domain-like"/>
    <property type="match status" value="1"/>
</dbReference>
<dbReference type="Pfam" id="PF00551">
    <property type="entry name" value="Formyl_trans_N"/>
    <property type="match status" value="1"/>
</dbReference>
<evidence type="ECO:0000256" key="5">
    <source>
        <dbReference type="HAMAP-Rule" id="MF_00182"/>
    </source>
</evidence>
<evidence type="ECO:0000256" key="2">
    <source>
        <dbReference type="ARBA" id="ARBA00012261"/>
    </source>
</evidence>
<evidence type="ECO:0000259" key="7">
    <source>
        <dbReference type="Pfam" id="PF02911"/>
    </source>
</evidence>
<dbReference type="EC" id="2.1.2.9" evidence="2 5"/>
<comment type="similarity">
    <text evidence="1 5">Belongs to the Fmt family.</text>
</comment>
<dbReference type="GO" id="GO:0005829">
    <property type="term" value="C:cytosol"/>
    <property type="evidence" value="ECO:0007669"/>
    <property type="project" value="TreeGrafter"/>
</dbReference>
<keyword evidence="9" id="KW-1185">Reference proteome</keyword>
<dbReference type="InterPro" id="IPR005793">
    <property type="entry name" value="Formyl_trans_C"/>
</dbReference>
<feature type="domain" description="Formyl transferase N-terminal" evidence="6">
    <location>
        <begin position="1"/>
        <end position="177"/>
    </location>
</feature>
<dbReference type="FunFam" id="3.40.50.12230:FF:000001">
    <property type="entry name" value="Methionyl-tRNA formyltransferase"/>
    <property type="match status" value="1"/>
</dbReference>
<dbReference type="PANTHER" id="PTHR11138:SF5">
    <property type="entry name" value="METHIONYL-TRNA FORMYLTRANSFERASE, MITOCHONDRIAL"/>
    <property type="match status" value="1"/>
</dbReference>
<evidence type="ECO:0000256" key="4">
    <source>
        <dbReference type="ARBA" id="ARBA00022917"/>
    </source>
</evidence>
<evidence type="ECO:0000256" key="3">
    <source>
        <dbReference type="ARBA" id="ARBA00022679"/>
    </source>
</evidence>
<keyword evidence="4 5" id="KW-0648">Protein biosynthesis</keyword>
<dbReference type="InterPro" id="IPR005794">
    <property type="entry name" value="Fmt"/>
</dbReference>
<dbReference type="Pfam" id="PF02911">
    <property type="entry name" value="Formyl_trans_C"/>
    <property type="match status" value="1"/>
</dbReference>
<reference evidence="8 9" key="1">
    <citation type="submission" date="2020-10" db="EMBL/GenBank/DDBJ databases">
        <title>Complete genome sequence of Paludibaculum fermentans P105T, a facultatively anaerobic acidobacterium capable of dissimilatory Fe(III) reduction.</title>
        <authorList>
            <person name="Dedysh S.N."/>
            <person name="Beletsky A.V."/>
            <person name="Kulichevskaya I.S."/>
            <person name="Mardanov A.V."/>
            <person name="Ravin N.V."/>
        </authorList>
    </citation>
    <scope>NUCLEOTIDE SEQUENCE [LARGE SCALE GENOMIC DNA]</scope>
    <source>
        <strain evidence="8 9">P105</strain>
    </source>
</reference>
<dbReference type="CDD" id="cd08704">
    <property type="entry name" value="Met_tRNA_FMT_C"/>
    <property type="match status" value="1"/>
</dbReference>
<evidence type="ECO:0000313" key="8">
    <source>
        <dbReference type="EMBL" id="QOY88268.1"/>
    </source>
</evidence>
<dbReference type="KEGG" id="pfer:IRI77_36975"/>
<evidence type="ECO:0000256" key="1">
    <source>
        <dbReference type="ARBA" id="ARBA00010699"/>
    </source>
</evidence>
<comment type="function">
    <text evidence="5">Attaches a formyl group to the free amino group of methionyl-tRNA(fMet). The formyl group appears to play a dual role in the initiator identity of N-formylmethionyl-tRNA by promoting its recognition by IF2 and preventing the misappropriation of this tRNA by the elongation apparatus.</text>
</comment>
<dbReference type="PANTHER" id="PTHR11138">
    <property type="entry name" value="METHIONYL-TRNA FORMYLTRANSFERASE"/>
    <property type="match status" value="1"/>
</dbReference>
<evidence type="ECO:0000313" key="9">
    <source>
        <dbReference type="Proteomes" id="UP000593892"/>
    </source>
</evidence>
<sequence length="312" mass="33405">MKLVFLGTPQFAVPTLEAIVQAGHEVVAVYTQPDRPKGRGQELALSPVKEAALRLGLEVRQPERVRRCVDELAALHSDAMVVVGYGQIIPQAIIDLPPYGIINVHASLLPKYRGAGPIQWSIANGETLTGVTTMMINAGLDTGDMLLKAETPIGPEETALEVGPRLAALGAGLLVETLIGLLAGTITRSPQNDAEATLAPILKREDGLIDWNQPAAVIHNRARGFLPWPGAWTTFRGVRFNIWRCRVAAEPAGDRAPGALYTSGRKLFAACGASTALELLEIQVEGRKRVDASAFLNGQRLSDTDILGESSK</sequence>
<proteinExistence type="inferred from homology"/>
<dbReference type="InterPro" id="IPR044135">
    <property type="entry name" value="Met-tRNA-FMT_C"/>
</dbReference>
<dbReference type="GO" id="GO:0004479">
    <property type="term" value="F:methionyl-tRNA formyltransferase activity"/>
    <property type="evidence" value="ECO:0007669"/>
    <property type="project" value="UniProtKB-UniRule"/>
</dbReference>
<name>A0A7S7SL02_PALFE</name>
<dbReference type="RefSeq" id="WP_194449931.1">
    <property type="nucleotide sequence ID" value="NZ_CP063849.1"/>
</dbReference>
<dbReference type="EMBL" id="CP063849">
    <property type="protein sequence ID" value="QOY88268.1"/>
    <property type="molecule type" value="Genomic_DNA"/>
</dbReference>
<dbReference type="InterPro" id="IPR011034">
    <property type="entry name" value="Formyl_transferase-like_C_sf"/>
</dbReference>
<keyword evidence="3 5" id="KW-0808">Transferase</keyword>
<accession>A0A7S7SL02</accession>
<feature type="binding site" evidence="5">
    <location>
        <begin position="107"/>
        <end position="110"/>
    </location>
    <ligand>
        <name>(6S)-5,6,7,8-tetrahydrofolate</name>
        <dbReference type="ChEBI" id="CHEBI:57453"/>
    </ligand>
</feature>
<dbReference type="Proteomes" id="UP000593892">
    <property type="component" value="Chromosome"/>
</dbReference>
<dbReference type="InterPro" id="IPR036477">
    <property type="entry name" value="Formyl_transf_N_sf"/>
</dbReference>
<gene>
    <name evidence="5" type="primary">fmt</name>
    <name evidence="8" type="ORF">IRI77_36975</name>
</gene>
<dbReference type="SUPFAM" id="SSF53328">
    <property type="entry name" value="Formyltransferase"/>
    <property type="match status" value="1"/>
</dbReference>
<dbReference type="HAMAP" id="MF_00182">
    <property type="entry name" value="Formyl_trans"/>
    <property type="match status" value="1"/>
</dbReference>
<protein>
    <recommendedName>
        <fullName evidence="2 5">Methionyl-tRNA formyltransferase</fullName>
        <ecNumber evidence="2 5">2.1.2.9</ecNumber>
    </recommendedName>
</protein>
<dbReference type="InterPro" id="IPR002376">
    <property type="entry name" value="Formyl_transf_N"/>
</dbReference>
<dbReference type="Gene3D" id="3.40.50.12230">
    <property type="match status" value="1"/>
</dbReference>